<evidence type="ECO:0000313" key="3">
    <source>
        <dbReference type="Proteomes" id="UP000000719"/>
    </source>
</evidence>
<keyword evidence="3" id="KW-1185">Reference proteome</keyword>
<dbReference type="RefSeq" id="WP_012635633.1">
    <property type="nucleotide sequence ID" value="NC_011899.1"/>
</dbReference>
<protein>
    <recommendedName>
        <fullName evidence="1">YvlB/LiaX N-terminal domain-containing protein</fullName>
    </recommendedName>
</protein>
<name>B8CVX6_HALOH</name>
<dbReference type="STRING" id="373903.Hore_06880"/>
<evidence type="ECO:0000313" key="2">
    <source>
        <dbReference type="EMBL" id="ACL69445.1"/>
    </source>
</evidence>
<dbReference type="OrthoDB" id="9808584at2"/>
<dbReference type="KEGG" id="hor:Hore_06880"/>
<evidence type="ECO:0000259" key="1">
    <source>
        <dbReference type="Pfam" id="PF22746"/>
    </source>
</evidence>
<dbReference type="EMBL" id="CP001098">
    <property type="protein sequence ID" value="ACL69445.1"/>
    <property type="molecule type" value="Genomic_DNA"/>
</dbReference>
<organism evidence="2 3">
    <name type="scientific">Halothermothrix orenii (strain H 168 / OCM 544 / DSM 9562)</name>
    <dbReference type="NCBI Taxonomy" id="373903"/>
    <lineage>
        <taxon>Bacteria</taxon>
        <taxon>Bacillati</taxon>
        <taxon>Bacillota</taxon>
        <taxon>Clostridia</taxon>
        <taxon>Halanaerobiales</taxon>
        <taxon>Halothermotrichaceae</taxon>
        <taxon>Halothermothrix</taxon>
    </lineage>
</organism>
<reference evidence="2 3" key="1">
    <citation type="journal article" date="2009" name="PLoS ONE">
        <title>Genome analysis of the anaerobic thermohalophilic bacterium Halothermothrix orenii.</title>
        <authorList>
            <person name="Mavromatis K."/>
            <person name="Ivanova N."/>
            <person name="Anderson I."/>
            <person name="Lykidis A."/>
            <person name="Hooper S.D."/>
            <person name="Sun H."/>
            <person name="Kunin V."/>
            <person name="Lapidus A."/>
            <person name="Hugenholtz P."/>
            <person name="Patel B."/>
            <person name="Kyrpides N.C."/>
        </authorList>
    </citation>
    <scope>NUCLEOTIDE SEQUENCE [LARGE SCALE GENOMIC DNA]</scope>
    <source>
        <strain evidence="3">H 168 / OCM 544 / DSM 9562</strain>
    </source>
</reference>
<dbReference type="eggNOG" id="ENOG5030FRT">
    <property type="taxonomic scope" value="Bacteria"/>
</dbReference>
<accession>B8CVX6</accession>
<proteinExistence type="predicted"/>
<dbReference type="HOGENOM" id="CLU_150600_0_0_9"/>
<dbReference type="Pfam" id="PF22746">
    <property type="entry name" value="SHOCT-like_DUF2089-C"/>
    <property type="match status" value="1"/>
</dbReference>
<dbReference type="Proteomes" id="UP000000719">
    <property type="component" value="Chromosome"/>
</dbReference>
<sequence>MEEERLKILKMVEEGKVSVEEANELLETMEFKEKEVHRENQQKKKQPFLKILVESEDGEEVDISIPLSLAKVALNFMPEEARETLNEQEINLEDILKKVEDDLEDGTLVNIKDGENTVLIKIER</sequence>
<feature type="domain" description="YvlB/LiaX N-terminal" evidence="1">
    <location>
        <begin position="3"/>
        <end position="33"/>
    </location>
</feature>
<dbReference type="AlphaFoldDB" id="B8CVX6"/>
<gene>
    <name evidence="2" type="ordered locus">Hore_06880</name>
</gene>
<dbReference type="InterPro" id="IPR053959">
    <property type="entry name" value="YvlB/LiaX_N"/>
</dbReference>